<dbReference type="SUPFAM" id="SSF56672">
    <property type="entry name" value="DNA/RNA polymerases"/>
    <property type="match status" value="1"/>
</dbReference>
<dbReference type="CDD" id="cd01647">
    <property type="entry name" value="RT_LTR"/>
    <property type="match status" value="1"/>
</dbReference>
<proteinExistence type="predicted"/>
<keyword evidence="3" id="KW-1185">Reference proteome</keyword>
<protein>
    <recommendedName>
        <fullName evidence="1">Reverse transcriptase domain-containing protein</fullName>
    </recommendedName>
</protein>
<dbReference type="Gene3D" id="3.30.70.270">
    <property type="match status" value="2"/>
</dbReference>
<gene>
    <name evidence="2" type="ORF">Nepgr_021244</name>
</gene>
<dbReference type="EMBL" id="BSYO01000020">
    <property type="protein sequence ID" value="GMH19403.1"/>
    <property type="molecule type" value="Genomic_DNA"/>
</dbReference>
<organism evidence="2 3">
    <name type="scientific">Nepenthes gracilis</name>
    <name type="common">Slender pitcher plant</name>
    <dbReference type="NCBI Taxonomy" id="150966"/>
    <lineage>
        <taxon>Eukaryota</taxon>
        <taxon>Viridiplantae</taxon>
        <taxon>Streptophyta</taxon>
        <taxon>Embryophyta</taxon>
        <taxon>Tracheophyta</taxon>
        <taxon>Spermatophyta</taxon>
        <taxon>Magnoliopsida</taxon>
        <taxon>eudicotyledons</taxon>
        <taxon>Gunneridae</taxon>
        <taxon>Pentapetalae</taxon>
        <taxon>Caryophyllales</taxon>
        <taxon>Nepenthaceae</taxon>
        <taxon>Nepenthes</taxon>
    </lineage>
</organism>
<dbReference type="InterPro" id="IPR053134">
    <property type="entry name" value="RNA-dir_DNA_polymerase"/>
</dbReference>
<dbReference type="InterPro" id="IPR043502">
    <property type="entry name" value="DNA/RNA_pol_sf"/>
</dbReference>
<accession>A0AAD3SXT7</accession>
<evidence type="ECO:0000313" key="2">
    <source>
        <dbReference type="EMBL" id="GMH19403.1"/>
    </source>
</evidence>
<reference evidence="2" key="1">
    <citation type="submission" date="2023-05" db="EMBL/GenBank/DDBJ databases">
        <title>Nepenthes gracilis genome sequencing.</title>
        <authorList>
            <person name="Fukushima K."/>
        </authorList>
    </citation>
    <scope>NUCLEOTIDE SEQUENCE</scope>
    <source>
        <strain evidence="2">SING2019-196</strain>
    </source>
</reference>
<dbReference type="AlphaFoldDB" id="A0AAD3SXT7"/>
<evidence type="ECO:0000313" key="3">
    <source>
        <dbReference type="Proteomes" id="UP001279734"/>
    </source>
</evidence>
<dbReference type="PANTHER" id="PTHR24559:SF431">
    <property type="entry name" value="RNA-DIRECTED DNA POLYMERASE HOMOLOG"/>
    <property type="match status" value="1"/>
</dbReference>
<dbReference type="InterPro" id="IPR000477">
    <property type="entry name" value="RT_dom"/>
</dbReference>
<sequence>MDAYSGYNQIRMSPEDEEHTSFMTDQGTYCYRVMPFGLKNAGATYQQLVNRMFEKQIGRNMEVYVDDMLVKRRITGDHIRGLEESFGRGIEANPEKIKALAEMAPPRNVKDIQRLTGRLAALSRFLAKSGDKYQPFFNALRGTKSNGFQWTADRSTADELA</sequence>
<name>A0AAD3SXT7_NEPGR</name>
<dbReference type="InterPro" id="IPR043128">
    <property type="entry name" value="Rev_trsase/Diguanyl_cyclase"/>
</dbReference>
<dbReference type="Pfam" id="PF00078">
    <property type="entry name" value="RVT_1"/>
    <property type="match status" value="1"/>
</dbReference>
<dbReference type="Gene3D" id="3.10.10.10">
    <property type="entry name" value="HIV Type 1 Reverse Transcriptase, subunit A, domain 1"/>
    <property type="match status" value="1"/>
</dbReference>
<dbReference type="PANTHER" id="PTHR24559">
    <property type="entry name" value="TRANSPOSON TY3-I GAG-POL POLYPROTEIN"/>
    <property type="match status" value="1"/>
</dbReference>
<comment type="caution">
    <text evidence="2">The sequence shown here is derived from an EMBL/GenBank/DDBJ whole genome shotgun (WGS) entry which is preliminary data.</text>
</comment>
<evidence type="ECO:0000259" key="1">
    <source>
        <dbReference type="Pfam" id="PF00078"/>
    </source>
</evidence>
<feature type="domain" description="Reverse transcriptase" evidence="1">
    <location>
        <begin position="1"/>
        <end position="100"/>
    </location>
</feature>
<dbReference type="Proteomes" id="UP001279734">
    <property type="component" value="Unassembled WGS sequence"/>
</dbReference>